<protein>
    <submittedName>
        <fullName evidence="1">Uncharacterized protein</fullName>
    </submittedName>
</protein>
<name>A0ACC2XFU4_9TREE</name>
<dbReference type="Proteomes" id="UP001234202">
    <property type="component" value="Unassembled WGS sequence"/>
</dbReference>
<sequence>MSYASDMQDNIALEEYLGSLDHPAAILLCFADKEYGHSSNPILSPTVSTTSSSNNTGNHLGAIRPQLARMSSDTGSFKRPSTYGSTTSSANSSIDGMPTMVGKPSPMHSRLAILPSPPNECKLLWGNRYLTSDTEELLIDELKNDGLLQRVWSMGNNKNNKIYTLASKQSSERRISWRVTSIRNGRYLVLTGREESQDPVSWNDDPAEVEKERPKTPPRWLSVLGVSAATRQYNELFGSVDWASTPLGPPERWCQSLLTMVNKWYYSSKFFRIPYLEKILKRRLTSTALDLASNEPYGRNIGNKHPGILGMRYDLAWPEVWEELSPIVAQAMDGTAIHVDDAQMFLKRGNYLEGKYSLAPHR</sequence>
<evidence type="ECO:0000313" key="2">
    <source>
        <dbReference type="Proteomes" id="UP001234202"/>
    </source>
</evidence>
<dbReference type="EMBL" id="JASBWV010000015">
    <property type="protein sequence ID" value="KAJ9122142.1"/>
    <property type="molecule type" value="Genomic_DNA"/>
</dbReference>
<organism evidence="1 2">
    <name type="scientific">Naganishia onofrii</name>
    <dbReference type="NCBI Taxonomy" id="1851511"/>
    <lineage>
        <taxon>Eukaryota</taxon>
        <taxon>Fungi</taxon>
        <taxon>Dikarya</taxon>
        <taxon>Basidiomycota</taxon>
        <taxon>Agaricomycotina</taxon>
        <taxon>Tremellomycetes</taxon>
        <taxon>Filobasidiales</taxon>
        <taxon>Filobasidiaceae</taxon>
        <taxon>Naganishia</taxon>
    </lineage>
</organism>
<evidence type="ECO:0000313" key="1">
    <source>
        <dbReference type="EMBL" id="KAJ9122142.1"/>
    </source>
</evidence>
<reference evidence="1" key="1">
    <citation type="submission" date="2023-04" db="EMBL/GenBank/DDBJ databases">
        <title>Draft Genome sequencing of Naganishia species isolated from polar environments using Oxford Nanopore Technology.</title>
        <authorList>
            <person name="Leo P."/>
            <person name="Venkateswaran K."/>
        </authorList>
    </citation>
    <scope>NUCLEOTIDE SEQUENCE</scope>
    <source>
        <strain evidence="1">DBVPG 5303</strain>
    </source>
</reference>
<keyword evidence="2" id="KW-1185">Reference proteome</keyword>
<comment type="caution">
    <text evidence="1">The sequence shown here is derived from an EMBL/GenBank/DDBJ whole genome shotgun (WGS) entry which is preliminary data.</text>
</comment>
<proteinExistence type="predicted"/>
<gene>
    <name evidence="1" type="ORF">QFC24_004370</name>
</gene>
<accession>A0ACC2XFU4</accession>